<protein>
    <submittedName>
        <fullName evidence="2">CLUMA_CG016082, isoform A</fullName>
    </submittedName>
</protein>
<keyword evidence="3" id="KW-1185">Reference proteome</keyword>
<evidence type="ECO:0000256" key="1">
    <source>
        <dbReference type="SAM" id="MobiDB-lite"/>
    </source>
</evidence>
<organism evidence="2 3">
    <name type="scientific">Clunio marinus</name>
    <dbReference type="NCBI Taxonomy" id="568069"/>
    <lineage>
        <taxon>Eukaryota</taxon>
        <taxon>Metazoa</taxon>
        <taxon>Ecdysozoa</taxon>
        <taxon>Arthropoda</taxon>
        <taxon>Hexapoda</taxon>
        <taxon>Insecta</taxon>
        <taxon>Pterygota</taxon>
        <taxon>Neoptera</taxon>
        <taxon>Endopterygota</taxon>
        <taxon>Diptera</taxon>
        <taxon>Nematocera</taxon>
        <taxon>Chironomoidea</taxon>
        <taxon>Chironomidae</taxon>
        <taxon>Clunio</taxon>
    </lineage>
</organism>
<name>A0A1J1ISC3_9DIPT</name>
<proteinExistence type="predicted"/>
<gene>
    <name evidence="2" type="ORF">CLUMA_CG016082</name>
</gene>
<reference evidence="2 3" key="1">
    <citation type="submission" date="2015-04" db="EMBL/GenBank/DDBJ databases">
        <authorList>
            <person name="Syromyatnikov M.Y."/>
            <person name="Popov V.N."/>
        </authorList>
    </citation>
    <scope>NUCLEOTIDE SEQUENCE [LARGE SCALE GENOMIC DNA]</scope>
</reference>
<accession>A0A1J1ISC3</accession>
<feature type="region of interest" description="Disordered" evidence="1">
    <location>
        <begin position="45"/>
        <end position="73"/>
    </location>
</feature>
<dbReference type="EMBL" id="CVRI01000058">
    <property type="protein sequence ID" value="CRL02610.1"/>
    <property type="molecule type" value="Genomic_DNA"/>
</dbReference>
<evidence type="ECO:0000313" key="2">
    <source>
        <dbReference type="EMBL" id="CRL02610.1"/>
    </source>
</evidence>
<dbReference type="AlphaFoldDB" id="A0A1J1ISC3"/>
<evidence type="ECO:0000313" key="3">
    <source>
        <dbReference type="Proteomes" id="UP000183832"/>
    </source>
</evidence>
<sequence>MCRNHGSQDGIEQSYTCSVIIVALGDNSVVDQTVDSSKIGMRQQVKKKGNINGEGYDDEFGERKNEATLASSS</sequence>
<dbReference type="Proteomes" id="UP000183832">
    <property type="component" value="Unassembled WGS sequence"/>
</dbReference>